<dbReference type="InterPro" id="IPR013196">
    <property type="entry name" value="HTH_11"/>
</dbReference>
<accession>A0A345UFU2</accession>
<dbReference type="AlphaFoldDB" id="A0A345UFU2"/>
<feature type="domain" description="Helix-turn-helix type 11" evidence="1">
    <location>
        <begin position="6"/>
        <end position="47"/>
    </location>
</feature>
<dbReference type="KEGG" id="cprv:CYPRO_0055"/>
<organism evidence="2 3">
    <name type="scientific">Cyclonatronum proteinivorum</name>
    <dbReference type="NCBI Taxonomy" id="1457365"/>
    <lineage>
        <taxon>Bacteria</taxon>
        <taxon>Pseudomonadati</taxon>
        <taxon>Balneolota</taxon>
        <taxon>Balneolia</taxon>
        <taxon>Balneolales</taxon>
        <taxon>Cyclonatronaceae</taxon>
        <taxon>Cyclonatronum</taxon>
    </lineage>
</organism>
<reference evidence="2 3" key="1">
    <citation type="submission" date="2018-03" db="EMBL/GenBank/DDBJ databases">
        <title>Phenotypic and genomic properties of Cyclonatronum proteinivorum gen. nov., sp. nov., a haloalkaliphilic bacteroidete from soda lakes possessing Na+-translocating rhodopsin.</title>
        <authorList>
            <person name="Toshchakov S.V."/>
            <person name="Korzhenkov A."/>
            <person name="Samarov N.I."/>
            <person name="Kublanov I.V."/>
            <person name="Muntyan M.S."/>
            <person name="Sorokin D.Y."/>
        </authorList>
    </citation>
    <scope>NUCLEOTIDE SEQUENCE [LARGE SCALE GENOMIC DNA]</scope>
    <source>
        <strain evidence="2 3">Omega</strain>
    </source>
</reference>
<dbReference type="InterPro" id="IPR036390">
    <property type="entry name" value="WH_DNA-bd_sf"/>
</dbReference>
<keyword evidence="3" id="KW-1185">Reference proteome</keyword>
<dbReference type="Pfam" id="PF08279">
    <property type="entry name" value="HTH_11"/>
    <property type="match status" value="1"/>
</dbReference>
<evidence type="ECO:0000313" key="2">
    <source>
        <dbReference type="EMBL" id="AXI99343.1"/>
    </source>
</evidence>
<dbReference type="EMBL" id="CP027806">
    <property type="protein sequence ID" value="AXI99343.1"/>
    <property type="molecule type" value="Genomic_DNA"/>
</dbReference>
<dbReference type="SUPFAM" id="SSF46785">
    <property type="entry name" value="Winged helix' DNA-binding domain"/>
    <property type="match status" value="1"/>
</dbReference>
<sequence>MVFNEPGIKVVDLQKRLNVSRRTITSDLKRLDNLIVYMGSKKEGGYKPSKKLLQTIDHNSAQ</sequence>
<evidence type="ECO:0000259" key="1">
    <source>
        <dbReference type="Pfam" id="PF08279"/>
    </source>
</evidence>
<gene>
    <name evidence="2" type="ORF">CYPRO_0055</name>
</gene>
<name>A0A345UFU2_9BACT</name>
<dbReference type="RefSeq" id="WP_114982587.1">
    <property type="nucleotide sequence ID" value="NZ_CP027806.1"/>
</dbReference>
<evidence type="ECO:0000313" key="3">
    <source>
        <dbReference type="Proteomes" id="UP000254808"/>
    </source>
</evidence>
<protein>
    <submittedName>
        <fullName evidence="2">HTH domain-containing protein</fullName>
    </submittedName>
</protein>
<dbReference type="Proteomes" id="UP000254808">
    <property type="component" value="Chromosome"/>
</dbReference>
<dbReference type="Gene3D" id="1.10.10.10">
    <property type="entry name" value="Winged helix-like DNA-binding domain superfamily/Winged helix DNA-binding domain"/>
    <property type="match status" value="1"/>
</dbReference>
<dbReference type="InterPro" id="IPR036388">
    <property type="entry name" value="WH-like_DNA-bd_sf"/>
</dbReference>
<proteinExistence type="predicted"/>